<reference evidence="4 5" key="1">
    <citation type="submission" date="2016-10" db="EMBL/GenBank/DDBJ databases">
        <authorList>
            <person name="de Groot N.N."/>
        </authorList>
    </citation>
    <scope>NUCLEOTIDE SEQUENCE [LARGE SCALE GENOMIC DNA]</scope>
    <source>
        <strain evidence="4 5">DSM 21799</strain>
    </source>
</reference>
<keyword evidence="2" id="KW-0472">Membrane</keyword>
<accession>A0A1H4K019</accession>
<gene>
    <name evidence="4" type="ORF">SAMN04489806_0925</name>
</gene>
<evidence type="ECO:0000313" key="5">
    <source>
        <dbReference type="Proteomes" id="UP000199183"/>
    </source>
</evidence>
<protein>
    <submittedName>
        <fullName evidence="4">Protein-disulfide isomerase</fullName>
    </submittedName>
</protein>
<dbReference type="EMBL" id="FNRY01000001">
    <property type="protein sequence ID" value="SEB51222.1"/>
    <property type="molecule type" value="Genomic_DNA"/>
</dbReference>
<dbReference type="Proteomes" id="UP000199183">
    <property type="component" value="Unassembled WGS sequence"/>
</dbReference>
<dbReference type="OrthoDB" id="117402at2"/>
<dbReference type="CDD" id="cd02972">
    <property type="entry name" value="DsbA_family"/>
    <property type="match status" value="1"/>
</dbReference>
<keyword evidence="2" id="KW-0812">Transmembrane</keyword>
<dbReference type="SUPFAM" id="SSF52833">
    <property type="entry name" value="Thioredoxin-like"/>
    <property type="match status" value="1"/>
</dbReference>
<feature type="domain" description="Thioredoxin-like fold" evidence="3">
    <location>
        <begin position="119"/>
        <end position="290"/>
    </location>
</feature>
<feature type="region of interest" description="Disordered" evidence="1">
    <location>
        <begin position="1"/>
        <end position="35"/>
    </location>
</feature>
<keyword evidence="2" id="KW-1133">Transmembrane helix</keyword>
<evidence type="ECO:0000256" key="1">
    <source>
        <dbReference type="SAM" id="MobiDB-lite"/>
    </source>
</evidence>
<dbReference type="RefSeq" id="WP_143033954.1">
    <property type="nucleotide sequence ID" value="NZ_FNRY01000001.1"/>
</dbReference>
<keyword evidence="4" id="KW-0413">Isomerase</keyword>
<evidence type="ECO:0000256" key="2">
    <source>
        <dbReference type="SAM" id="Phobius"/>
    </source>
</evidence>
<organism evidence="4 5">
    <name type="scientific">Paramicrobacterium humi</name>
    <dbReference type="NCBI Taxonomy" id="640635"/>
    <lineage>
        <taxon>Bacteria</taxon>
        <taxon>Bacillati</taxon>
        <taxon>Actinomycetota</taxon>
        <taxon>Actinomycetes</taxon>
        <taxon>Micrococcales</taxon>
        <taxon>Microbacteriaceae</taxon>
        <taxon>Paramicrobacterium</taxon>
    </lineage>
</organism>
<evidence type="ECO:0000259" key="3">
    <source>
        <dbReference type="Pfam" id="PF13462"/>
    </source>
</evidence>
<dbReference type="AlphaFoldDB" id="A0A1H4K019"/>
<dbReference type="Gene3D" id="3.40.30.10">
    <property type="entry name" value="Glutaredoxin"/>
    <property type="match status" value="1"/>
</dbReference>
<name>A0A1H4K019_9MICO</name>
<feature type="transmembrane region" description="Helical" evidence="2">
    <location>
        <begin position="42"/>
        <end position="64"/>
    </location>
</feature>
<evidence type="ECO:0000313" key="4">
    <source>
        <dbReference type="EMBL" id="SEB51222.1"/>
    </source>
</evidence>
<feature type="compositionally biased region" description="Basic and acidic residues" evidence="1">
    <location>
        <begin position="22"/>
        <end position="34"/>
    </location>
</feature>
<proteinExistence type="predicted"/>
<sequence>MSPKPSSPSPAGGSKNQRKQRIREIAKQERERQERHQRRVRWAWQGGIAAVVVAAVVVIVLIIVTSSKPTETTAGPQNMLSDGVLIAGDSGQPSVVTTPALKAGDDPVATDVSKYPDAVHVAVYLDYMCPYCGQFETANGDQLTQMAAQGTITLEVHPISFLDRLSNGTKYSTRAANAAACVANYEPDSFLAVNSAFFMNQPEENTSGLSDDELWTLIQGAGVTNEKVKSCIDNGTFSSWVSQATDRAMKQDLPNMATPAPLSGTPTVLIDGELYGGSITDPAALSSAIQQAYESAGQSPEPTATSTK</sequence>
<dbReference type="GO" id="GO:0016853">
    <property type="term" value="F:isomerase activity"/>
    <property type="evidence" value="ECO:0007669"/>
    <property type="project" value="UniProtKB-KW"/>
</dbReference>
<keyword evidence="5" id="KW-1185">Reference proteome</keyword>
<dbReference type="InterPro" id="IPR012336">
    <property type="entry name" value="Thioredoxin-like_fold"/>
</dbReference>
<dbReference type="STRING" id="640635.SAMN04489806_0925"/>
<dbReference type="InterPro" id="IPR036249">
    <property type="entry name" value="Thioredoxin-like_sf"/>
</dbReference>
<dbReference type="Pfam" id="PF13462">
    <property type="entry name" value="Thioredoxin_4"/>
    <property type="match status" value="1"/>
</dbReference>